<dbReference type="Gene3D" id="3.40.50.11570">
    <property type="entry name" value="Protein of unknown function DUF257"/>
    <property type="match status" value="1"/>
</dbReference>
<dbReference type="RefSeq" id="WP_050002340.1">
    <property type="nucleotide sequence ID" value="NZ_CP008887.1"/>
</dbReference>
<reference evidence="1 2" key="1">
    <citation type="journal article" date="2015" name="Int. J. Syst. Evol. Microbiol.">
        <title>Thermococcus eurythermalis sp. nov., a conditional piezophilic hyperthermophilic archaeon with a wide temperature range isolated from an oil-immersed chimney in the Guaymas Basin.</title>
        <authorList>
            <person name="Zhao W."/>
            <person name="Zeng X."/>
            <person name="Xiao X."/>
        </authorList>
    </citation>
    <scope>NUCLEOTIDE SEQUENCE [LARGE SCALE GENOMIC DNA]</scope>
    <source>
        <strain evidence="1 2">A501</strain>
    </source>
</reference>
<protein>
    <recommendedName>
        <fullName evidence="3">KaiC-like domain-containing protein</fullName>
    </recommendedName>
</protein>
<dbReference type="HOGENOM" id="CLU_102063_2_0_2"/>
<proteinExistence type="predicted"/>
<dbReference type="OrthoDB" id="100639at2157"/>
<evidence type="ECO:0000313" key="2">
    <source>
        <dbReference type="Proteomes" id="UP000029980"/>
    </source>
</evidence>
<dbReference type="Pfam" id="PF03192">
    <property type="entry name" value="DUF257"/>
    <property type="match status" value="1"/>
</dbReference>
<evidence type="ECO:0008006" key="3">
    <source>
        <dbReference type="Google" id="ProtNLM"/>
    </source>
</evidence>
<gene>
    <name evidence="1" type="ORF">TEU_02810</name>
</gene>
<dbReference type="InterPro" id="IPR005489">
    <property type="entry name" value="DUF257"/>
</dbReference>
<sequence>MLGNVINGLWDSLKPGEIVLIERTDVKDQYFGLHHLITWGLSKGYTVLVVDVIDSLHLIKAKAKLAGFDGETFENVNVIKIGGKIKNGNVVAWISDLSEPVILMGKFKEAYEKFVEENAPVLTIALGIEKLFATSEVVPKNVHLLLSLLAQYVGNEDRLAVHLIKTSLLDESRKFLLGLLEDVATTVIRVSSLGRMSEFNVVKSIRKDMEGVSLRV</sequence>
<name>A0A097QS97_9EURY</name>
<evidence type="ECO:0000313" key="1">
    <source>
        <dbReference type="EMBL" id="AIU69360.1"/>
    </source>
</evidence>
<dbReference type="KEGG" id="teu:TEU_02810"/>
<dbReference type="AlphaFoldDB" id="A0A097QS97"/>
<dbReference type="Proteomes" id="UP000029980">
    <property type="component" value="Chromosome"/>
</dbReference>
<keyword evidence="2" id="KW-1185">Reference proteome</keyword>
<accession>A0A097QS97</accession>
<dbReference type="GeneID" id="25152364"/>
<dbReference type="EMBL" id="CP008887">
    <property type="protein sequence ID" value="AIU69360.1"/>
    <property type="molecule type" value="Genomic_DNA"/>
</dbReference>
<organism evidence="1 2">
    <name type="scientific">Thermococcus eurythermalis</name>
    <dbReference type="NCBI Taxonomy" id="1505907"/>
    <lineage>
        <taxon>Archaea</taxon>
        <taxon>Methanobacteriati</taxon>
        <taxon>Methanobacteriota</taxon>
        <taxon>Thermococci</taxon>
        <taxon>Thermococcales</taxon>
        <taxon>Thermococcaceae</taxon>
        <taxon>Thermococcus</taxon>
    </lineage>
</organism>
<dbReference type="STRING" id="1505907.TEU_02810"/>